<dbReference type="GO" id="GO:0000155">
    <property type="term" value="F:phosphorelay sensor kinase activity"/>
    <property type="evidence" value="ECO:0007669"/>
    <property type="project" value="InterPro"/>
</dbReference>
<evidence type="ECO:0000313" key="7">
    <source>
        <dbReference type="EMBL" id="GHC84935.1"/>
    </source>
</evidence>
<dbReference type="SUPFAM" id="SSF55874">
    <property type="entry name" value="ATPase domain of HSP90 chaperone/DNA topoisomerase II/histidine kinase"/>
    <property type="match status" value="1"/>
</dbReference>
<dbReference type="Proteomes" id="UP000638353">
    <property type="component" value="Unassembled WGS sequence"/>
</dbReference>
<feature type="transmembrane region" description="Helical" evidence="5">
    <location>
        <begin position="118"/>
        <end position="137"/>
    </location>
</feature>
<dbReference type="AlphaFoldDB" id="A0A918WUT1"/>
<keyword evidence="1" id="KW-0808">Transferase</keyword>
<feature type="transmembrane region" description="Helical" evidence="5">
    <location>
        <begin position="54"/>
        <end position="74"/>
    </location>
</feature>
<feature type="transmembrane region" description="Helical" evidence="5">
    <location>
        <begin position="168"/>
        <end position="187"/>
    </location>
</feature>
<dbReference type="InterPro" id="IPR011712">
    <property type="entry name" value="Sig_transdc_His_kin_sub3_dim/P"/>
</dbReference>
<evidence type="ECO:0000313" key="8">
    <source>
        <dbReference type="Proteomes" id="UP000638353"/>
    </source>
</evidence>
<gene>
    <name evidence="7" type="ORF">GCM10010334_15300</name>
</gene>
<evidence type="ECO:0000256" key="5">
    <source>
        <dbReference type="SAM" id="Phobius"/>
    </source>
</evidence>
<feature type="transmembrane region" description="Helical" evidence="5">
    <location>
        <begin position="86"/>
        <end position="106"/>
    </location>
</feature>
<evidence type="ECO:0000259" key="6">
    <source>
        <dbReference type="Pfam" id="PF07730"/>
    </source>
</evidence>
<dbReference type="PANTHER" id="PTHR24421">
    <property type="entry name" value="NITRATE/NITRITE SENSOR PROTEIN NARX-RELATED"/>
    <property type="match status" value="1"/>
</dbReference>
<feature type="transmembrane region" description="Helical" evidence="5">
    <location>
        <begin position="144"/>
        <end position="162"/>
    </location>
</feature>
<dbReference type="RefSeq" id="WP_229897569.1">
    <property type="nucleotide sequence ID" value="NZ_BMVC01000002.1"/>
</dbReference>
<dbReference type="Pfam" id="PF07730">
    <property type="entry name" value="HisKA_3"/>
    <property type="match status" value="1"/>
</dbReference>
<keyword evidence="3" id="KW-0902">Two-component regulatory system</keyword>
<dbReference type="Gene3D" id="1.20.5.1930">
    <property type="match status" value="1"/>
</dbReference>
<accession>A0A918WUT1</accession>
<reference evidence="7" key="2">
    <citation type="submission" date="2020-09" db="EMBL/GenBank/DDBJ databases">
        <authorList>
            <person name="Sun Q."/>
            <person name="Ohkuma M."/>
        </authorList>
    </citation>
    <scope>NUCLEOTIDE SEQUENCE</scope>
    <source>
        <strain evidence="7">JCM 4637</strain>
    </source>
</reference>
<name>A0A918WUT1_9ACTN</name>
<dbReference type="CDD" id="cd16917">
    <property type="entry name" value="HATPase_UhpB-NarQ-NarX-like"/>
    <property type="match status" value="1"/>
</dbReference>
<dbReference type="Gene3D" id="3.30.565.10">
    <property type="entry name" value="Histidine kinase-like ATPase, C-terminal domain"/>
    <property type="match status" value="1"/>
</dbReference>
<comment type="caution">
    <text evidence="7">The sequence shown here is derived from an EMBL/GenBank/DDBJ whole genome shotgun (WGS) entry which is preliminary data.</text>
</comment>
<keyword evidence="5" id="KW-0472">Membrane</keyword>
<dbReference type="PANTHER" id="PTHR24421:SF63">
    <property type="entry name" value="SENSOR HISTIDINE KINASE DESK"/>
    <property type="match status" value="1"/>
</dbReference>
<organism evidence="7 8">
    <name type="scientific">Streptomyces finlayi</name>
    <dbReference type="NCBI Taxonomy" id="67296"/>
    <lineage>
        <taxon>Bacteria</taxon>
        <taxon>Bacillati</taxon>
        <taxon>Actinomycetota</taxon>
        <taxon>Actinomycetes</taxon>
        <taxon>Kitasatosporales</taxon>
        <taxon>Streptomycetaceae</taxon>
        <taxon>Streptomyces</taxon>
    </lineage>
</organism>
<proteinExistence type="predicted"/>
<feature type="domain" description="Signal transduction histidine kinase subgroup 3 dimerisation and phosphoacceptor" evidence="6">
    <location>
        <begin position="215"/>
        <end position="282"/>
    </location>
</feature>
<sequence length="445" mass="46542">MKGFWRGRGGAAKMDLYMRITLYGIPWFLFLGVIGPLVAGLARGDGPPWVGEGLLAVAFALNVLSMHAVSRGMAHHRHGDPAPRRTAVVALALGVAFTALAVTYQLTGGFGAAGKDGADLTLVMMLGLTPVAMCAFTLSTVGRLTLATFAAAVLSGLAVQVITGNDPVAVITVVAILLAGLYGLAAFRSSLWFVSTVWELDRARDTEARLAVAEERLRFGRDLHDVMGRNLAVIALKSELAVQLAERGRPEAVAQMAEVQRIAQESQREVRAVVRGYREADLRNEIEGARGVLAAAGISCVVEDGLAADLSAGVQSALGWVVRETTTNVLRHGNPKSCTLRLTSDGVRAVLVVENDGANGEAAVGPSGSGMAGLRERLAAVGGTLVAGAEENGLFRVRAEVPLTAPDDTDTRTDKEAEGMTPQASTPRTGTARFLGRLGTRAGAA</sequence>
<evidence type="ECO:0000256" key="4">
    <source>
        <dbReference type="SAM" id="MobiDB-lite"/>
    </source>
</evidence>
<feature type="region of interest" description="Disordered" evidence="4">
    <location>
        <begin position="403"/>
        <end position="430"/>
    </location>
</feature>
<keyword evidence="5" id="KW-0812">Transmembrane</keyword>
<feature type="transmembrane region" description="Helical" evidence="5">
    <location>
        <begin position="20"/>
        <end position="42"/>
    </location>
</feature>
<keyword evidence="5" id="KW-1133">Transmembrane helix</keyword>
<keyword evidence="2 7" id="KW-0418">Kinase</keyword>
<dbReference type="InterPro" id="IPR036890">
    <property type="entry name" value="HATPase_C_sf"/>
</dbReference>
<dbReference type="InterPro" id="IPR050482">
    <property type="entry name" value="Sensor_HK_TwoCompSys"/>
</dbReference>
<reference evidence="7" key="1">
    <citation type="journal article" date="2014" name="Int. J. Syst. Evol. Microbiol.">
        <title>Complete genome sequence of Corynebacterium casei LMG S-19264T (=DSM 44701T), isolated from a smear-ripened cheese.</title>
        <authorList>
            <consortium name="US DOE Joint Genome Institute (JGI-PGF)"/>
            <person name="Walter F."/>
            <person name="Albersmeier A."/>
            <person name="Kalinowski J."/>
            <person name="Ruckert C."/>
        </authorList>
    </citation>
    <scope>NUCLEOTIDE SEQUENCE</scope>
    <source>
        <strain evidence="7">JCM 4637</strain>
    </source>
</reference>
<evidence type="ECO:0000256" key="1">
    <source>
        <dbReference type="ARBA" id="ARBA00022679"/>
    </source>
</evidence>
<feature type="compositionally biased region" description="Basic and acidic residues" evidence="4">
    <location>
        <begin position="409"/>
        <end position="418"/>
    </location>
</feature>
<dbReference type="GO" id="GO:0046983">
    <property type="term" value="F:protein dimerization activity"/>
    <property type="evidence" value="ECO:0007669"/>
    <property type="project" value="InterPro"/>
</dbReference>
<dbReference type="EMBL" id="BMVC01000002">
    <property type="protein sequence ID" value="GHC84935.1"/>
    <property type="molecule type" value="Genomic_DNA"/>
</dbReference>
<dbReference type="GO" id="GO:0016020">
    <property type="term" value="C:membrane"/>
    <property type="evidence" value="ECO:0007669"/>
    <property type="project" value="InterPro"/>
</dbReference>
<evidence type="ECO:0000256" key="2">
    <source>
        <dbReference type="ARBA" id="ARBA00022777"/>
    </source>
</evidence>
<evidence type="ECO:0000256" key="3">
    <source>
        <dbReference type="ARBA" id="ARBA00023012"/>
    </source>
</evidence>
<protein>
    <submittedName>
        <fullName evidence="7">Histidine kinase</fullName>
    </submittedName>
</protein>